<dbReference type="SMART" id="SM00220">
    <property type="entry name" value="S_TKc"/>
    <property type="match status" value="1"/>
</dbReference>
<keyword evidence="2" id="KW-0158">Chromosome</keyword>
<dbReference type="PROSITE" id="PS51489">
    <property type="entry name" value="BUB1_N"/>
    <property type="match status" value="1"/>
</dbReference>
<feature type="compositionally biased region" description="Low complexity" evidence="8">
    <location>
        <begin position="722"/>
        <end position="742"/>
    </location>
</feature>
<dbReference type="Pfam" id="PF08311">
    <property type="entry name" value="Mad3_BUB1_I"/>
    <property type="match status" value="1"/>
</dbReference>
<dbReference type="GO" id="GO:0032991">
    <property type="term" value="C:protein-containing complex"/>
    <property type="evidence" value="ECO:0007669"/>
    <property type="project" value="UniProtKB-ARBA"/>
</dbReference>
<evidence type="ECO:0000256" key="6">
    <source>
        <dbReference type="ARBA" id="ARBA00023328"/>
    </source>
</evidence>
<feature type="region of interest" description="Disordered" evidence="8">
    <location>
        <begin position="779"/>
        <end position="827"/>
    </location>
</feature>
<reference evidence="12" key="1">
    <citation type="submission" date="2013-03" db="EMBL/GenBank/DDBJ databases">
        <title>The Genome Sequence of Anopheles minimus MINIMUS1.</title>
        <authorList>
            <consortium name="The Broad Institute Genomics Platform"/>
            <person name="Neafsey D.E."/>
            <person name="Walton C."/>
            <person name="Walker B."/>
            <person name="Young S.K."/>
            <person name="Zeng Q."/>
            <person name="Gargeya S."/>
            <person name="Fitzgerald M."/>
            <person name="Haas B."/>
            <person name="Abouelleil A."/>
            <person name="Allen A.W."/>
            <person name="Alvarado L."/>
            <person name="Arachchi H.M."/>
            <person name="Berlin A.M."/>
            <person name="Chapman S.B."/>
            <person name="Gainer-Dewar J."/>
            <person name="Goldberg J."/>
            <person name="Griggs A."/>
            <person name="Gujja S."/>
            <person name="Hansen M."/>
            <person name="Howarth C."/>
            <person name="Imamovic A."/>
            <person name="Ireland A."/>
            <person name="Larimer J."/>
            <person name="McCowan C."/>
            <person name="Murphy C."/>
            <person name="Pearson M."/>
            <person name="Poon T.W."/>
            <person name="Priest M."/>
            <person name="Roberts A."/>
            <person name="Saif S."/>
            <person name="Shea T."/>
            <person name="Sisk P."/>
            <person name="Sykes S."/>
            <person name="Wortman J."/>
            <person name="Nusbaum C."/>
            <person name="Birren B."/>
        </authorList>
    </citation>
    <scope>NUCLEOTIDE SEQUENCE [LARGE SCALE GENOMIC DNA]</scope>
    <source>
        <strain evidence="12">MINIMUS1</strain>
    </source>
</reference>
<feature type="region of interest" description="Disordered" evidence="8">
    <location>
        <begin position="181"/>
        <end position="209"/>
    </location>
</feature>
<evidence type="ECO:0000259" key="10">
    <source>
        <dbReference type="PROSITE" id="PS51489"/>
    </source>
</evidence>
<feature type="region of interest" description="Disordered" evidence="8">
    <location>
        <begin position="1031"/>
        <end position="1291"/>
    </location>
</feature>
<evidence type="ECO:0008006" key="13">
    <source>
        <dbReference type="Google" id="ProtNLM"/>
    </source>
</evidence>
<feature type="compositionally biased region" description="Polar residues" evidence="8">
    <location>
        <begin position="562"/>
        <end position="585"/>
    </location>
</feature>
<dbReference type="PROSITE" id="PS00108">
    <property type="entry name" value="PROTEIN_KINASE_ST"/>
    <property type="match status" value="1"/>
</dbReference>
<dbReference type="PROSITE" id="PS00107">
    <property type="entry name" value="PROTEIN_KINASE_ATP"/>
    <property type="match status" value="1"/>
</dbReference>
<keyword evidence="5 7" id="KW-0067">ATP-binding</keyword>
<dbReference type="Pfam" id="PF00069">
    <property type="entry name" value="Pkinase"/>
    <property type="match status" value="1"/>
</dbReference>
<evidence type="ECO:0000256" key="4">
    <source>
        <dbReference type="ARBA" id="ARBA00022838"/>
    </source>
</evidence>
<evidence type="ECO:0000313" key="12">
    <source>
        <dbReference type="Proteomes" id="UP000075920"/>
    </source>
</evidence>
<protein>
    <recommendedName>
        <fullName evidence="13">Protein kinase domain-containing protein</fullName>
    </recommendedName>
</protein>
<feature type="compositionally biased region" description="Basic residues" evidence="8">
    <location>
        <begin position="649"/>
        <end position="661"/>
    </location>
</feature>
<organism evidence="11 12">
    <name type="scientific">Anopheles minimus</name>
    <dbReference type="NCBI Taxonomy" id="112268"/>
    <lineage>
        <taxon>Eukaryota</taxon>
        <taxon>Metazoa</taxon>
        <taxon>Ecdysozoa</taxon>
        <taxon>Arthropoda</taxon>
        <taxon>Hexapoda</taxon>
        <taxon>Insecta</taxon>
        <taxon>Pterygota</taxon>
        <taxon>Neoptera</taxon>
        <taxon>Endopterygota</taxon>
        <taxon>Diptera</taxon>
        <taxon>Nematocera</taxon>
        <taxon>Culicoidea</taxon>
        <taxon>Culicidae</taxon>
        <taxon>Anophelinae</taxon>
        <taxon>Anopheles</taxon>
    </lineage>
</organism>
<dbReference type="GO" id="GO:0007094">
    <property type="term" value="P:mitotic spindle assembly checkpoint signaling"/>
    <property type="evidence" value="ECO:0007669"/>
    <property type="project" value="InterPro"/>
</dbReference>
<dbReference type="SMART" id="SM00777">
    <property type="entry name" value="Mad3_BUB1_I"/>
    <property type="match status" value="1"/>
</dbReference>
<dbReference type="InterPro" id="IPR000719">
    <property type="entry name" value="Prot_kinase_dom"/>
</dbReference>
<dbReference type="STRING" id="112268.A0A182VXR2"/>
<dbReference type="InterPro" id="IPR013212">
    <property type="entry name" value="Mad3/Bub1_I"/>
</dbReference>
<feature type="region of interest" description="Disordered" evidence="8">
    <location>
        <begin position="549"/>
        <end position="612"/>
    </location>
</feature>
<evidence type="ECO:0000256" key="5">
    <source>
        <dbReference type="ARBA" id="ARBA00022840"/>
    </source>
</evidence>
<feature type="compositionally biased region" description="Low complexity" evidence="8">
    <location>
        <begin position="250"/>
        <end position="260"/>
    </location>
</feature>
<evidence type="ECO:0000256" key="2">
    <source>
        <dbReference type="ARBA" id="ARBA00022454"/>
    </source>
</evidence>
<keyword evidence="12" id="KW-1185">Reference proteome</keyword>
<dbReference type="GO" id="GO:0004672">
    <property type="term" value="F:protein kinase activity"/>
    <property type="evidence" value="ECO:0007669"/>
    <property type="project" value="InterPro"/>
</dbReference>
<evidence type="ECO:0000259" key="9">
    <source>
        <dbReference type="PROSITE" id="PS50011"/>
    </source>
</evidence>
<dbReference type="InterPro" id="IPR011009">
    <property type="entry name" value="Kinase-like_dom_sf"/>
</dbReference>
<keyword evidence="6" id="KW-0137">Centromere</keyword>
<keyword evidence="3 7" id="KW-0547">Nucleotide-binding</keyword>
<dbReference type="CDD" id="cd13981">
    <property type="entry name" value="STKc_Bub1_BubR1"/>
    <property type="match status" value="1"/>
</dbReference>
<dbReference type="PROSITE" id="PS50011">
    <property type="entry name" value="PROTEIN_KINASE_DOM"/>
    <property type="match status" value="1"/>
</dbReference>
<feature type="binding site" evidence="7">
    <location>
        <position position="1483"/>
    </location>
    <ligand>
        <name>ATP</name>
        <dbReference type="ChEBI" id="CHEBI:30616"/>
    </ligand>
</feature>
<dbReference type="Gene3D" id="1.10.510.10">
    <property type="entry name" value="Transferase(Phosphotransferase) domain 1"/>
    <property type="match status" value="1"/>
</dbReference>
<comment type="subcellular location">
    <subcellularLocation>
        <location evidence="1">Chromosome</location>
        <location evidence="1">Centromere</location>
        <location evidence="1">Kinetochore</location>
    </subcellularLocation>
</comment>
<reference evidence="11" key="2">
    <citation type="submission" date="2020-05" db="UniProtKB">
        <authorList>
            <consortium name="EnsemblMetazoa"/>
        </authorList>
    </citation>
    <scope>IDENTIFICATION</scope>
    <source>
        <strain evidence="11">MINIMUS1</strain>
    </source>
</reference>
<dbReference type="Gene3D" id="1.25.40.430">
    <property type="match status" value="1"/>
</dbReference>
<sequence length="1740" mass="195974">MSSHRPLPHGHGSTMQPATMIERSGGVSVVVNPRFEADKQAWEEAIRGYSGNDPLDLWFNYITWYEQNISFDRANNLRSIVEKCLLLYQDSEGYKQDTRMIKIWMKYTNMQQSPASFYQMMYKKNIGTQCASFYIGWADSAYKEAESIYNLGIQMKAQPIKELHEAQRAYRLYNENLAKKRSASTMAEQQQQTAGSQSPPHKRLKQEPSYPLQAGASSIIASVHASYSTNGGVITEGPNGTTALGTYTNQQQHGGYYHQQKPSVPPGSYYMPENPPNGTYYSSNGQEEPYQQANSYAASESGTPPVPASTSSSHTHHPAQHHQASSEESYRGSSSKGGQQPPADHQPEDGSLTLEYQPTDESTIECNLKNSAYVISSSLSYVYDDPDLVQYPVAEVVRTVPAASEPSEPPPTANEAAYDSDAICLPANFVREAKSNHETWDVPLCLEEPYDPNRRCCYPKHLVYPDLHAERPTMEFSLEEIRAQRWLERKRQQEQQQQQQQLRQQQEEEEAQRQAKAAQLEKEKQMRQMQQLKYQQQQQQRVYPSQQYTNAAGNMPIGNAQPLPSSYHSHQMRQGSIQHTSNFYHQQQQQPYHGYSNGYPATSAHMQPHHSYQQTNVSATVIQNHQHHHPHHHHHPQQQHQQPQPQPQQHHHGASAHHQHHSPVPTTHMHSPTAAPVQPYGQHTPHQYAQVNHGHLHSPQPYHQQQPHHVVPYESYNHNSYPTAQQPQPQQQQQQQEATPPQRTYQNMTNVLSPYGYNSPVQHLSAQEAIAPRPNAHYAMAPQTPPNHQVYPQSPGQQHPHPGHQHHQHAQMGMGVSPQPQPPTRGHSVLTQPLHHQQSPHQEQHHVHQYHSTLQYNAHDQSQTKPYTAPVAGYTQQQPGPTVQDPTKLNSTPQSYTHDAQPINGMASGSYTNAHGGHMHLQPDGQHQQQHLQNPHTINNNHGKYNANCDDFEEQIEASTIRFSTPAENGTSRKQTITIKFKKEKTGLSSSLSGVDSPSPTGAGDGAGIANTNIHSQSATVGVGVEEQIEQQQATGPLDEKPKKHKKHTKVRPEPMRAGGGPGEAGTDGSVSGGSKGKSTSKAKHSKKKPTLAVGEQQNHMDDANLLLSFSRPEKDEDSCLSVQSQTDASSVGSKKKKKSKRSKSASKDKRQKHQRFALDENYRPEGEEDDDDEEVIRAGRNGVRRVRVLDDDYSEATVGDYGADGDEEEEDDDGVQDQYYEVEEEEEEDDQENGLEDEEEDDEEEEYYGEEETSRETTTQRRRPIGSGRVEGKRIIRPDEDDSSYQSNSEFNTSFSNISFAGDNSNGPFNYGGGSNCSTPARRTQTSGGGGFSKTSTPVGTFRYLRKQETNLSNLGQNEDSMNSTVVESSFFQAGEHDEEARRRRLEKALGTIETHLGRPFIDPFNSELCRAFLTKVDFPSRQRDPADNYHLSNANLPKLLKGQTANLGGTGYSIEKEVGRGSYGSVFRAINTQNGAVVAIKYQKPANTWELYICTEVKKRLTNLKMLPGFMDISAAVIAPNASVLVSEFSQYGSLLDINNKIRTAATRKVMHESLVMHFSCQILSIVEYLHACNIIHADIKPDNFLLMKIPSRDLEEPTLRLIDFGCAIDMNFFEPKRQFQKVIQTDGFTCIEMQEGRPWSFQTDLFCVAGTIHVMLFGEYMQLVKKYESGWDIKQKLPRYLKKHVWTEVFQKLLNIKDIDHMPSLPDLRRLINEEAYKMDSELATHIRSLSNLLKSR</sequence>
<dbReference type="GO" id="GO:0005524">
    <property type="term" value="F:ATP binding"/>
    <property type="evidence" value="ECO:0007669"/>
    <property type="project" value="UniProtKB-UniRule"/>
</dbReference>
<dbReference type="InterPro" id="IPR008271">
    <property type="entry name" value="Ser/Thr_kinase_AS"/>
</dbReference>
<dbReference type="GO" id="GO:0000776">
    <property type="term" value="C:kinetochore"/>
    <property type="evidence" value="ECO:0007669"/>
    <property type="project" value="UniProtKB-KW"/>
</dbReference>
<dbReference type="SUPFAM" id="SSF56112">
    <property type="entry name" value="Protein kinase-like (PK-like)"/>
    <property type="match status" value="1"/>
</dbReference>
<feature type="region of interest" description="Disordered" evidence="8">
    <location>
        <begin position="498"/>
        <end position="524"/>
    </location>
</feature>
<feature type="compositionally biased region" description="Basic and acidic residues" evidence="8">
    <location>
        <begin position="1157"/>
        <end position="1166"/>
    </location>
</feature>
<feature type="compositionally biased region" description="Acidic residues" evidence="8">
    <location>
        <begin position="1204"/>
        <end position="1252"/>
    </location>
</feature>
<evidence type="ECO:0000256" key="8">
    <source>
        <dbReference type="SAM" id="MobiDB-lite"/>
    </source>
</evidence>
<feature type="compositionally biased region" description="Polar residues" evidence="8">
    <location>
        <begin position="183"/>
        <end position="199"/>
    </location>
</feature>
<feature type="compositionally biased region" description="Basic residues" evidence="8">
    <location>
        <begin position="1079"/>
        <end position="1090"/>
    </location>
</feature>
<dbReference type="GO" id="GO:0005634">
    <property type="term" value="C:nucleus"/>
    <property type="evidence" value="ECO:0007669"/>
    <property type="project" value="TreeGrafter"/>
</dbReference>
<feature type="region of interest" description="Disordered" evidence="8">
    <location>
        <begin position="713"/>
        <end position="742"/>
    </location>
</feature>
<evidence type="ECO:0000256" key="1">
    <source>
        <dbReference type="ARBA" id="ARBA00004629"/>
    </source>
</evidence>
<feature type="compositionally biased region" description="Polar residues" evidence="8">
    <location>
        <begin position="276"/>
        <end position="302"/>
    </location>
</feature>
<dbReference type="EnsemblMetazoa" id="AMIN002861-RA">
    <property type="protein sequence ID" value="AMIN002861-PA"/>
    <property type="gene ID" value="AMIN002861"/>
</dbReference>
<dbReference type="InterPro" id="IPR017441">
    <property type="entry name" value="Protein_kinase_ATP_BS"/>
</dbReference>
<feature type="domain" description="Protein kinase" evidence="9">
    <location>
        <begin position="1454"/>
        <end position="1740"/>
    </location>
</feature>
<feature type="region of interest" description="Disordered" evidence="8">
    <location>
        <begin position="985"/>
        <end position="1011"/>
    </location>
</feature>
<dbReference type="GO" id="GO:0051754">
    <property type="term" value="P:meiotic sister chromatid cohesion, centromeric"/>
    <property type="evidence" value="ECO:0007669"/>
    <property type="project" value="TreeGrafter"/>
</dbReference>
<dbReference type="Proteomes" id="UP000075920">
    <property type="component" value="Unassembled WGS sequence"/>
</dbReference>
<feature type="compositionally biased region" description="Basic residues" evidence="8">
    <location>
        <begin position="625"/>
        <end position="637"/>
    </location>
</feature>
<evidence type="ECO:0000256" key="3">
    <source>
        <dbReference type="ARBA" id="ARBA00022741"/>
    </source>
</evidence>
<feature type="domain" description="BUB1 N-terminal" evidence="10">
    <location>
        <begin position="42"/>
        <end position="204"/>
    </location>
</feature>
<proteinExistence type="predicted"/>
<feature type="compositionally biased region" description="Basic residues" evidence="8">
    <location>
        <begin position="1134"/>
        <end position="1156"/>
    </location>
</feature>
<name>A0A182VXR2_9DIPT</name>
<feature type="region of interest" description="Disordered" evidence="8">
    <location>
        <begin position="624"/>
        <end position="685"/>
    </location>
</feature>
<feature type="compositionally biased region" description="Gly residues" evidence="8">
    <location>
        <begin position="1058"/>
        <end position="1076"/>
    </location>
</feature>
<accession>A0A182VXR2</accession>
<dbReference type="PANTHER" id="PTHR14030">
    <property type="entry name" value="MITOTIC CHECKPOINT SERINE/THREONINE-PROTEIN KINASE BUB1"/>
    <property type="match status" value="1"/>
</dbReference>
<dbReference type="PANTHER" id="PTHR14030:SF4">
    <property type="entry name" value="BUB1 KINASE, ISOFORM A-RELATED"/>
    <property type="match status" value="1"/>
</dbReference>
<keyword evidence="4" id="KW-0995">Kinetochore</keyword>
<dbReference type="FunFam" id="1.10.510.10:FF:000807">
    <property type="entry name" value="Checkpoint serine/threonine-protein kinase bub1"/>
    <property type="match status" value="1"/>
</dbReference>
<dbReference type="InterPro" id="IPR015661">
    <property type="entry name" value="Bub1/Mad3"/>
</dbReference>
<evidence type="ECO:0000313" key="11">
    <source>
        <dbReference type="EnsemblMetazoa" id="AMIN002861-PA"/>
    </source>
</evidence>
<feature type="region of interest" description="Disordered" evidence="8">
    <location>
        <begin position="242"/>
        <end position="354"/>
    </location>
</feature>
<feature type="compositionally biased region" description="Low complexity" evidence="8">
    <location>
        <begin position="987"/>
        <end position="1000"/>
    </location>
</feature>
<evidence type="ECO:0000256" key="7">
    <source>
        <dbReference type="PROSITE-ProRule" id="PRU10141"/>
    </source>
</evidence>
<dbReference type="VEuPathDB" id="VectorBase:AMIN002861"/>